<reference evidence="2 3" key="1">
    <citation type="journal article" date="2019" name="Sci. Rep.">
        <title>Orb-weaving spider Araneus ventricosus genome elucidates the spidroin gene catalogue.</title>
        <authorList>
            <person name="Kono N."/>
            <person name="Nakamura H."/>
            <person name="Ohtoshi R."/>
            <person name="Moran D.A.P."/>
            <person name="Shinohara A."/>
            <person name="Yoshida Y."/>
            <person name="Fujiwara M."/>
            <person name="Mori M."/>
            <person name="Tomita M."/>
            <person name="Arakawa K."/>
        </authorList>
    </citation>
    <scope>NUCLEOTIDE SEQUENCE [LARGE SCALE GENOMIC DNA]</scope>
</reference>
<feature type="compositionally biased region" description="Polar residues" evidence="1">
    <location>
        <begin position="10"/>
        <end position="23"/>
    </location>
</feature>
<proteinExistence type="predicted"/>
<organism evidence="2 3">
    <name type="scientific">Araneus ventricosus</name>
    <name type="common">Orbweaver spider</name>
    <name type="synonym">Epeira ventricosa</name>
    <dbReference type="NCBI Taxonomy" id="182803"/>
    <lineage>
        <taxon>Eukaryota</taxon>
        <taxon>Metazoa</taxon>
        <taxon>Ecdysozoa</taxon>
        <taxon>Arthropoda</taxon>
        <taxon>Chelicerata</taxon>
        <taxon>Arachnida</taxon>
        <taxon>Araneae</taxon>
        <taxon>Araneomorphae</taxon>
        <taxon>Entelegynae</taxon>
        <taxon>Araneoidea</taxon>
        <taxon>Araneidae</taxon>
        <taxon>Araneus</taxon>
    </lineage>
</organism>
<comment type="caution">
    <text evidence="2">The sequence shown here is derived from an EMBL/GenBank/DDBJ whole genome shotgun (WGS) entry which is preliminary data.</text>
</comment>
<evidence type="ECO:0000313" key="3">
    <source>
        <dbReference type="Proteomes" id="UP000499080"/>
    </source>
</evidence>
<name>A0A4Y2B6G5_ARAVE</name>
<sequence>MAALCGTDKQVCQTPSHGDTKTTSRSFTFHKRHVYASATSFNTTISLSFVSVNSRGVSKHLTWSKCNGLRASVVSMDPNKHTASFLAECVMKQGKSTRSESSPKDSFLPLKHLAVIKI</sequence>
<evidence type="ECO:0000256" key="1">
    <source>
        <dbReference type="SAM" id="MobiDB-lite"/>
    </source>
</evidence>
<dbReference type="Proteomes" id="UP000499080">
    <property type="component" value="Unassembled WGS sequence"/>
</dbReference>
<keyword evidence="3" id="KW-1185">Reference proteome</keyword>
<gene>
    <name evidence="2" type="ORF">AVEN_165200_1</name>
</gene>
<feature type="region of interest" description="Disordered" evidence="1">
    <location>
        <begin position="1"/>
        <end position="23"/>
    </location>
</feature>
<protein>
    <submittedName>
        <fullName evidence="2">Uncharacterized protein</fullName>
    </submittedName>
</protein>
<evidence type="ECO:0000313" key="2">
    <source>
        <dbReference type="EMBL" id="GBL87598.1"/>
    </source>
</evidence>
<accession>A0A4Y2B6G5</accession>
<dbReference type="EMBL" id="BGPR01000054">
    <property type="protein sequence ID" value="GBL87598.1"/>
    <property type="molecule type" value="Genomic_DNA"/>
</dbReference>
<dbReference type="AlphaFoldDB" id="A0A4Y2B6G5"/>